<reference evidence="1 2" key="1">
    <citation type="journal article" date="2020" name="Nature">
        <title>Bacterial chemolithoautotrophy via manganese oxidation.</title>
        <authorList>
            <person name="Yu H."/>
            <person name="Leadbetter J.R."/>
        </authorList>
    </citation>
    <scope>NUCLEOTIDE SEQUENCE [LARGE SCALE GENOMIC DNA]</scope>
    <source>
        <strain evidence="1 2">Mn-1</strain>
    </source>
</reference>
<protein>
    <submittedName>
        <fullName evidence="1">Uncharacterized protein</fullName>
    </submittedName>
</protein>
<dbReference type="Proteomes" id="UP000534783">
    <property type="component" value="Unassembled WGS sequence"/>
</dbReference>
<dbReference type="AlphaFoldDB" id="A0A7X6DMT1"/>
<keyword evidence="2" id="KW-1185">Reference proteome</keyword>
<accession>A0A7X6DMT1</accession>
<sequence>MKSNKTFRVVLGIFAVWFLIPGGAVLNANAKEVIDIQQPQEGTTLSAEEPIELKYEVNTSPDGDHIHISVDGQKPDIVKDLSGVHEIGPLPPGEHTIQIVEVTKDHRPTGNEESIDVVVR</sequence>
<organism evidence="1 2">
    <name type="scientific">Candidatus Manganitrophus noduliformans</name>
    <dbReference type="NCBI Taxonomy" id="2606439"/>
    <lineage>
        <taxon>Bacteria</taxon>
        <taxon>Pseudomonadati</taxon>
        <taxon>Nitrospirota</taxon>
        <taxon>Nitrospiria</taxon>
        <taxon>Candidatus Troglogloeales</taxon>
        <taxon>Candidatus Manganitrophaceae</taxon>
        <taxon>Candidatus Manganitrophus</taxon>
    </lineage>
</organism>
<name>A0A7X6DMT1_9BACT</name>
<proteinExistence type="predicted"/>
<dbReference type="RefSeq" id="WP_168058318.1">
    <property type="nucleotide sequence ID" value="NZ_VTOW01000001.1"/>
</dbReference>
<evidence type="ECO:0000313" key="2">
    <source>
        <dbReference type="Proteomes" id="UP000534783"/>
    </source>
</evidence>
<evidence type="ECO:0000313" key="1">
    <source>
        <dbReference type="EMBL" id="NKE70049.1"/>
    </source>
</evidence>
<comment type="caution">
    <text evidence="1">The sequence shown here is derived from an EMBL/GenBank/DDBJ whole genome shotgun (WGS) entry which is preliminary data.</text>
</comment>
<gene>
    <name evidence="1" type="ORF">MNODULE_04735</name>
</gene>
<dbReference type="EMBL" id="VTOW01000001">
    <property type="protein sequence ID" value="NKE70049.1"/>
    <property type="molecule type" value="Genomic_DNA"/>
</dbReference>